<dbReference type="Proteomes" id="UP000294513">
    <property type="component" value="Unassembled WGS sequence"/>
</dbReference>
<evidence type="ECO:0000256" key="1">
    <source>
        <dbReference type="ARBA" id="ARBA00004651"/>
    </source>
</evidence>
<reference evidence="9 10" key="1">
    <citation type="submission" date="2019-03" db="EMBL/GenBank/DDBJ databases">
        <title>Draft genome sequences of novel Actinobacteria.</title>
        <authorList>
            <person name="Sahin N."/>
            <person name="Ay H."/>
            <person name="Saygin H."/>
        </authorList>
    </citation>
    <scope>NUCLEOTIDE SEQUENCE [LARGE SCALE GENOMIC DNA]</scope>
    <source>
        <strain evidence="9 10">H3C3</strain>
    </source>
</reference>
<dbReference type="OrthoDB" id="9812221at2"/>
<sequence length="460" mass="47354">MRGNRWWLVMGAGLVVFMATLDTSIVAVALPALEHDFGVRTASTEWVVLGYLLPLVALTLPAGRWLDRTGPRSALLLAVGGFVLSSLAAGVAPVLAVLVAARVAQGAFAGVLFALIPAITMRAVAPSLAGRASALVMTLGPLGAVSGPALGGLIVQAWDWPWIFYINVPAGLLVMAIVLANMPSDRLGPPDRAALGETALLGSATGALLLAFSLSASAGPLWAVLAVAAVPPLIAWWRTPSSRPVRDLMRNPPVAGPVATVLLNALAISLVEFLVPFYLQRTLDLSPVATSTTILAFPIAMVVAGPAGGLLGDRWGRARTAALGVAVTTLGTLLLVPAAPDWHASHLAWRLAVVGLGTGLFAGPSFAMIMSTAPPGLQGTAGAAQSLARQLGFSLGPALATTTWALSGYSLTGMRTGFALATGAGVTALLFLYWTGRRPRVSTALQDGLQQAERRSAEVE</sequence>
<evidence type="ECO:0000256" key="4">
    <source>
        <dbReference type="ARBA" id="ARBA00022692"/>
    </source>
</evidence>
<dbReference type="PRINTS" id="PR01036">
    <property type="entry name" value="TCRTETB"/>
</dbReference>
<dbReference type="GO" id="GO:0005886">
    <property type="term" value="C:plasma membrane"/>
    <property type="evidence" value="ECO:0007669"/>
    <property type="project" value="UniProtKB-SubCell"/>
</dbReference>
<comment type="caution">
    <text evidence="9">The sequence shown here is derived from an EMBL/GenBank/DDBJ whole genome shotgun (WGS) entry which is preliminary data.</text>
</comment>
<evidence type="ECO:0000313" key="9">
    <source>
        <dbReference type="EMBL" id="TDD84419.1"/>
    </source>
</evidence>
<gene>
    <name evidence="9" type="ORF">E1298_20005</name>
</gene>
<organism evidence="9 10">
    <name type="scientific">Actinomadura rubrisoli</name>
    <dbReference type="NCBI Taxonomy" id="2530368"/>
    <lineage>
        <taxon>Bacteria</taxon>
        <taxon>Bacillati</taxon>
        <taxon>Actinomycetota</taxon>
        <taxon>Actinomycetes</taxon>
        <taxon>Streptosporangiales</taxon>
        <taxon>Thermomonosporaceae</taxon>
        <taxon>Actinomadura</taxon>
    </lineage>
</organism>
<feature type="transmembrane region" description="Helical" evidence="7">
    <location>
        <begin position="132"/>
        <end position="156"/>
    </location>
</feature>
<name>A0A4R5BG60_9ACTN</name>
<keyword evidence="2" id="KW-0813">Transport</keyword>
<dbReference type="PANTHER" id="PTHR42718">
    <property type="entry name" value="MAJOR FACILITATOR SUPERFAMILY MULTIDRUG TRANSPORTER MFSC"/>
    <property type="match status" value="1"/>
</dbReference>
<dbReference type="InterPro" id="IPR011701">
    <property type="entry name" value="MFS"/>
</dbReference>
<feature type="transmembrane region" description="Helical" evidence="7">
    <location>
        <begin position="194"/>
        <end position="214"/>
    </location>
</feature>
<keyword evidence="6 7" id="KW-0472">Membrane</keyword>
<dbReference type="InterPro" id="IPR036259">
    <property type="entry name" value="MFS_trans_sf"/>
</dbReference>
<evidence type="ECO:0000259" key="8">
    <source>
        <dbReference type="PROSITE" id="PS50850"/>
    </source>
</evidence>
<feature type="transmembrane region" description="Helical" evidence="7">
    <location>
        <begin position="351"/>
        <end position="370"/>
    </location>
</feature>
<keyword evidence="3" id="KW-1003">Cell membrane</keyword>
<feature type="transmembrane region" description="Helical" evidence="7">
    <location>
        <begin position="7"/>
        <end position="33"/>
    </location>
</feature>
<dbReference type="Gene3D" id="1.20.1720.10">
    <property type="entry name" value="Multidrug resistance protein D"/>
    <property type="match status" value="1"/>
</dbReference>
<dbReference type="PROSITE" id="PS50850">
    <property type="entry name" value="MFS"/>
    <property type="match status" value="1"/>
</dbReference>
<evidence type="ECO:0000256" key="6">
    <source>
        <dbReference type="ARBA" id="ARBA00023136"/>
    </source>
</evidence>
<feature type="transmembrane region" description="Helical" evidence="7">
    <location>
        <begin position="75"/>
        <end position="101"/>
    </location>
</feature>
<proteinExistence type="predicted"/>
<comment type="subcellular location">
    <subcellularLocation>
        <location evidence="1">Cell membrane</location>
        <topology evidence="1">Multi-pass membrane protein</topology>
    </subcellularLocation>
</comment>
<dbReference type="PANTHER" id="PTHR42718:SF46">
    <property type="entry name" value="BLR6921 PROTEIN"/>
    <property type="match status" value="1"/>
</dbReference>
<dbReference type="Gene3D" id="1.20.1250.20">
    <property type="entry name" value="MFS general substrate transporter like domains"/>
    <property type="match status" value="1"/>
</dbReference>
<evidence type="ECO:0000313" key="10">
    <source>
        <dbReference type="Proteomes" id="UP000294513"/>
    </source>
</evidence>
<feature type="domain" description="Major facilitator superfamily (MFS) profile" evidence="8">
    <location>
        <begin position="8"/>
        <end position="440"/>
    </location>
</feature>
<dbReference type="Pfam" id="PF07690">
    <property type="entry name" value="MFS_1"/>
    <property type="match status" value="1"/>
</dbReference>
<feature type="transmembrane region" description="Helical" evidence="7">
    <location>
        <begin position="258"/>
        <end position="279"/>
    </location>
</feature>
<feature type="transmembrane region" description="Helical" evidence="7">
    <location>
        <begin position="320"/>
        <end position="339"/>
    </location>
</feature>
<dbReference type="GO" id="GO:0022857">
    <property type="term" value="F:transmembrane transporter activity"/>
    <property type="evidence" value="ECO:0007669"/>
    <property type="project" value="InterPro"/>
</dbReference>
<protein>
    <submittedName>
        <fullName evidence="9">MFS transporter</fullName>
    </submittedName>
</protein>
<feature type="transmembrane region" description="Helical" evidence="7">
    <location>
        <begin position="417"/>
        <end position="436"/>
    </location>
</feature>
<feature type="transmembrane region" description="Helical" evidence="7">
    <location>
        <begin position="391"/>
        <end position="411"/>
    </location>
</feature>
<dbReference type="RefSeq" id="WP_131895429.1">
    <property type="nucleotide sequence ID" value="NZ_SMKU01000102.1"/>
</dbReference>
<evidence type="ECO:0000256" key="2">
    <source>
        <dbReference type="ARBA" id="ARBA00022448"/>
    </source>
</evidence>
<dbReference type="InterPro" id="IPR020846">
    <property type="entry name" value="MFS_dom"/>
</dbReference>
<keyword evidence="5 7" id="KW-1133">Transmembrane helix</keyword>
<accession>A0A4R5BG60</accession>
<keyword evidence="10" id="KW-1185">Reference proteome</keyword>
<dbReference type="CDD" id="cd17321">
    <property type="entry name" value="MFS_MMR_MDR_like"/>
    <property type="match status" value="1"/>
</dbReference>
<evidence type="ECO:0000256" key="5">
    <source>
        <dbReference type="ARBA" id="ARBA00022989"/>
    </source>
</evidence>
<feature type="transmembrane region" description="Helical" evidence="7">
    <location>
        <begin position="45"/>
        <end position="63"/>
    </location>
</feature>
<feature type="transmembrane region" description="Helical" evidence="7">
    <location>
        <begin position="220"/>
        <end position="237"/>
    </location>
</feature>
<keyword evidence="4 7" id="KW-0812">Transmembrane</keyword>
<feature type="transmembrane region" description="Helical" evidence="7">
    <location>
        <begin position="162"/>
        <end position="182"/>
    </location>
</feature>
<evidence type="ECO:0000256" key="3">
    <source>
        <dbReference type="ARBA" id="ARBA00022475"/>
    </source>
</evidence>
<feature type="transmembrane region" description="Helical" evidence="7">
    <location>
        <begin position="285"/>
        <end position="308"/>
    </location>
</feature>
<feature type="transmembrane region" description="Helical" evidence="7">
    <location>
        <begin position="107"/>
        <end position="125"/>
    </location>
</feature>
<dbReference type="EMBL" id="SMKU01000102">
    <property type="protein sequence ID" value="TDD84419.1"/>
    <property type="molecule type" value="Genomic_DNA"/>
</dbReference>
<dbReference type="SUPFAM" id="SSF103473">
    <property type="entry name" value="MFS general substrate transporter"/>
    <property type="match status" value="1"/>
</dbReference>
<evidence type="ECO:0000256" key="7">
    <source>
        <dbReference type="SAM" id="Phobius"/>
    </source>
</evidence>
<dbReference type="AlphaFoldDB" id="A0A4R5BG60"/>